<feature type="signal peptide" evidence="4">
    <location>
        <begin position="1"/>
        <end position="34"/>
    </location>
</feature>
<evidence type="ECO:0000313" key="7">
    <source>
        <dbReference type="Proteomes" id="UP001239680"/>
    </source>
</evidence>
<evidence type="ECO:0000259" key="5">
    <source>
        <dbReference type="Pfam" id="PF13407"/>
    </source>
</evidence>
<gene>
    <name evidence="6" type="ORF">Q9295_07150</name>
</gene>
<dbReference type="InterPro" id="IPR025997">
    <property type="entry name" value="SBP_2_dom"/>
</dbReference>
<dbReference type="PANTHER" id="PTHR46847">
    <property type="entry name" value="D-ALLOSE-BINDING PERIPLASMIC PROTEIN-RELATED"/>
    <property type="match status" value="1"/>
</dbReference>
<dbReference type="PANTHER" id="PTHR46847:SF2">
    <property type="entry name" value="ABC TRANSPORTER SUGAR-BINDING PROTEIN"/>
    <property type="match status" value="1"/>
</dbReference>
<keyword evidence="7" id="KW-1185">Reference proteome</keyword>
<name>A0ABU0VWZ5_9RHOB</name>
<dbReference type="Gene3D" id="3.40.50.2300">
    <property type="match status" value="2"/>
</dbReference>
<accession>A0ABU0VWZ5</accession>
<dbReference type="InterPro" id="IPR028082">
    <property type="entry name" value="Peripla_BP_I"/>
</dbReference>
<proteinExistence type="inferred from homology"/>
<evidence type="ECO:0000256" key="3">
    <source>
        <dbReference type="ARBA" id="ARBA00022729"/>
    </source>
</evidence>
<evidence type="ECO:0000313" key="6">
    <source>
        <dbReference type="EMBL" id="MDQ2066143.1"/>
    </source>
</evidence>
<evidence type="ECO:0000256" key="2">
    <source>
        <dbReference type="ARBA" id="ARBA00007639"/>
    </source>
</evidence>
<keyword evidence="3 4" id="KW-0732">Signal</keyword>
<dbReference type="Proteomes" id="UP001239680">
    <property type="component" value="Unassembled WGS sequence"/>
</dbReference>
<comment type="similarity">
    <text evidence="2">Belongs to the bacterial solute-binding protein 2 family.</text>
</comment>
<dbReference type="RefSeq" id="WP_306679837.1">
    <property type="nucleotide sequence ID" value="NZ_JAVDBT010000005.1"/>
</dbReference>
<evidence type="ECO:0000256" key="4">
    <source>
        <dbReference type="SAM" id="SignalP"/>
    </source>
</evidence>
<feature type="chain" id="PRO_5046707256" evidence="4">
    <location>
        <begin position="35"/>
        <end position="327"/>
    </location>
</feature>
<comment type="subcellular location">
    <subcellularLocation>
        <location evidence="1">Cell envelope</location>
    </subcellularLocation>
</comment>
<dbReference type="EMBL" id="JAVDBT010000005">
    <property type="protein sequence ID" value="MDQ2066143.1"/>
    <property type="molecule type" value="Genomic_DNA"/>
</dbReference>
<evidence type="ECO:0000256" key="1">
    <source>
        <dbReference type="ARBA" id="ARBA00004196"/>
    </source>
</evidence>
<sequence length="327" mass="34975">MLKAVQAFLNPQRGGFRRFALLTCCLAPLSPAIAQDAPLPQRVEVIIADLSNPFFSHLARQIEARLNIVAPQAEVVVRSSGYDLNRQRQQLRDAVANGADFLIINAVNTSALTEVIAEARAKRIPVIAVDVEAEGADLVVTSDNIEAGRAACAFIAERLAGKGNVLILYGPPVSAVLHRNEGCQKALSSYPEITLLSEHGDSGGSRLGGLTYMSSLLPRLPHIDAVFSFNDPTSLGVMQAAREAGRDEFFIVSVDASPEGLRAMMEPGSLLAASVAQHPKVMADEAVAAGLALWRGEDLAQRSISVPVQLLTREMVVTGKDYWMAAP</sequence>
<dbReference type="SUPFAM" id="SSF53822">
    <property type="entry name" value="Periplasmic binding protein-like I"/>
    <property type="match status" value="1"/>
</dbReference>
<feature type="domain" description="Periplasmic binding protein" evidence="5">
    <location>
        <begin position="45"/>
        <end position="297"/>
    </location>
</feature>
<comment type="caution">
    <text evidence="6">The sequence shown here is derived from an EMBL/GenBank/DDBJ whole genome shotgun (WGS) entry which is preliminary data.</text>
</comment>
<dbReference type="Pfam" id="PF13407">
    <property type="entry name" value="Peripla_BP_4"/>
    <property type="match status" value="1"/>
</dbReference>
<organism evidence="6 7">
    <name type="scientific">Pseudogemmobacter lacusdianii</name>
    <dbReference type="NCBI Taxonomy" id="3069608"/>
    <lineage>
        <taxon>Bacteria</taxon>
        <taxon>Pseudomonadati</taxon>
        <taxon>Pseudomonadota</taxon>
        <taxon>Alphaproteobacteria</taxon>
        <taxon>Rhodobacterales</taxon>
        <taxon>Paracoccaceae</taxon>
        <taxon>Pseudogemmobacter</taxon>
    </lineage>
</organism>
<protein>
    <submittedName>
        <fullName evidence="6">Substrate-binding domain-containing protein</fullName>
    </submittedName>
</protein>
<reference evidence="6 7" key="1">
    <citation type="submission" date="2023-08" db="EMBL/GenBank/DDBJ databases">
        <title>Characterization of two Paracoccaceae strains isolated from Phycosphere and proposal of Xinfangfangia lacusdiani sp. nov.</title>
        <authorList>
            <person name="Deng Y."/>
            <person name="Zhang Y.Q."/>
        </authorList>
    </citation>
    <scope>NUCLEOTIDE SEQUENCE [LARGE SCALE GENOMIC DNA]</scope>
    <source>
        <strain evidence="6 7">CPCC 101601</strain>
    </source>
</reference>